<proteinExistence type="predicted"/>
<accession>A0AAV4TSB2</accession>
<comment type="caution">
    <text evidence="2">The sequence shown here is derived from an EMBL/GenBank/DDBJ whole genome shotgun (WGS) entry which is preliminary data.</text>
</comment>
<name>A0AAV4TSB2_CAEEX</name>
<feature type="non-terminal residue" evidence="2">
    <location>
        <position position="21"/>
    </location>
</feature>
<dbReference type="EMBL" id="BPLR01011617">
    <property type="protein sequence ID" value="GIY47750.1"/>
    <property type="molecule type" value="Genomic_DNA"/>
</dbReference>
<dbReference type="Proteomes" id="UP001054945">
    <property type="component" value="Unassembled WGS sequence"/>
</dbReference>
<sequence>MWTKQNSPGTTSLVIFRPLPE</sequence>
<feature type="region of interest" description="Disordered" evidence="1">
    <location>
        <begin position="1"/>
        <end position="21"/>
    </location>
</feature>
<organism evidence="2 3">
    <name type="scientific">Caerostris extrusa</name>
    <name type="common">Bark spider</name>
    <name type="synonym">Caerostris bankana</name>
    <dbReference type="NCBI Taxonomy" id="172846"/>
    <lineage>
        <taxon>Eukaryota</taxon>
        <taxon>Metazoa</taxon>
        <taxon>Ecdysozoa</taxon>
        <taxon>Arthropoda</taxon>
        <taxon>Chelicerata</taxon>
        <taxon>Arachnida</taxon>
        <taxon>Araneae</taxon>
        <taxon>Araneomorphae</taxon>
        <taxon>Entelegynae</taxon>
        <taxon>Araneoidea</taxon>
        <taxon>Araneidae</taxon>
        <taxon>Caerostris</taxon>
    </lineage>
</organism>
<dbReference type="AlphaFoldDB" id="A0AAV4TSB2"/>
<evidence type="ECO:0000313" key="3">
    <source>
        <dbReference type="Proteomes" id="UP001054945"/>
    </source>
</evidence>
<evidence type="ECO:0000313" key="2">
    <source>
        <dbReference type="EMBL" id="GIY47750.1"/>
    </source>
</evidence>
<protein>
    <submittedName>
        <fullName evidence="2">Uncharacterized protein</fullName>
    </submittedName>
</protein>
<evidence type="ECO:0000256" key="1">
    <source>
        <dbReference type="SAM" id="MobiDB-lite"/>
    </source>
</evidence>
<keyword evidence="3" id="KW-1185">Reference proteome</keyword>
<reference evidence="2 3" key="1">
    <citation type="submission" date="2021-06" db="EMBL/GenBank/DDBJ databases">
        <title>Caerostris extrusa draft genome.</title>
        <authorList>
            <person name="Kono N."/>
            <person name="Arakawa K."/>
        </authorList>
    </citation>
    <scope>NUCLEOTIDE SEQUENCE [LARGE SCALE GENOMIC DNA]</scope>
</reference>
<gene>
    <name evidence="2" type="ORF">CEXT_27391</name>
</gene>
<feature type="compositionally biased region" description="Polar residues" evidence="1">
    <location>
        <begin position="1"/>
        <end position="13"/>
    </location>
</feature>